<dbReference type="OrthoDB" id="2679273at2"/>
<name>A0A4Y8QCC1_9BACL</name>
<dbReference type="AlphaFoldDB" id="A0A4Y8QCC1"/>
<reference evidence="1 2" key="1">
    <citation type="submission" date="2017-03" db="EMBL/GenBank/DDBJ databases">
        <title>Isolation of Levoglucosan Utilizing Bacteria.</title>
        <authorList>
            <person name="Arya A.S."/>
        </authorList>
    </citation>
    <scope>NUCLEOTIDE SEQUENCE [LARGE SCALE GENOMIC DNA]</scope>
    <source>
        <strain evidence="1 2">MEC069</strain>
    </source>
</reference>
<comment type="caution">
    <text evidence="1">The sequence shown here is derived from an EMBL/GenBank/DDBJ whole genome shotgun (WGS) entry which is preliminary data.</text>
</comment>
<sequence length="85" mass="9691">MSCPKCPARQVVDPPNVVFRDYYHPQIVEVIHPIEIVNRHHCVPVPCHVYTVTERDEFCGEALPGDAVVQSVRTKATARTKARRR</sequence>
<proteinExistence type="predicted"/>
<dbReference type="RefSeq" id="WP_134748823.1">
    <property type="nucleotide sequence ID" value="NZ_MYFO02000001.1"/>
</dbReference>
<evidence type="ECO:0000313" key="1">
    <source>
        <dbReference type="EMBL" id="TFE91882.1"/>
    </source>
</evidence>
<evidence type="ECO:0000313" key="2">
    <source>
        <dbReference type="Proteomes" id="UP000298246"/>
    </source>
</evidence>
<organism evidence="1 2">
    <name type="scientific">Paenibacillus athensensis</name>
    <dbReference type="NCBI Taxonomy" id="1967502"/>
    <lineage>
        <taxon>Bacteria</taxon>
        <taxon>Bacillati</taxon>
        <taxon>Bacillota</taxon>
        <taxon>Bacilli</taxon>
        <taxon>Bacillales</taxon>
        <taxon>Paenibacillaceae</taxon>
        <taxon>Paenibacillus</taxon>
    </lineage>
</organism>
<keyword evidence="2" id="KW-1185">Reference proteome</keyword>
<dbReference type="Proteomes" id="UP000298246">
    <property type="component" value="Unassembled WGS sequence"/>
</dbReference>
<gene>
    <name evidence="1" type="ORF">B5M42_01175</name>
</gene>
<accession>A0A4Y8QCC1</accession>
<protein>
    <submittedName>
        <fullName evidence="1">Uncharacterized protein</fullName>
    </submittedName>
</protein>
<dbReference type="EMBL" id="MYFO01000001">
    <property type="protein sequence ID" value="TFE91882.1"/>
    <property type="molecule type" value="Genomic_DNA"/>
</dbReference>